<feature type="domain" description="EMI" evidence="12">
    <location>
        <begin position="33"/>
        <end position="106"/>
    </location>
</feature>
<feature type="domain" description="SEA" evidence="9">
    <location>
        <begin position="394"/>
        <end position="508"/>
    </location>
</feature>
<sequence length="1359" mass="144191">MLRTLGLALLALLRAVGPGQASGFTEKGLSLLGYHLCNYSVTQSVQKVEAVQLSRATYAPCGAWIPGRRCPKTVYSTRYLAVDVPVSRNVADCCEGYEQLGLYCVLPLNRSSAFASSPGVCPTVGPEAPTSPCALDADCPGLQKCCPWSGGHRCMVPAPQGRSPAHSWYNVTGLVKMDFEELRQLDPKLLHHTRLLHSMVTGALWPMEATVYHLHSARGDASTTVSQLLLGLPRPVPVATVSAMLDGVVKRIYEVVSLQAQDLNECSHEELNACSEGELCLNLEGSYQCVCPPESPTSSPEEPNCTCEGGPLIADYVALSVTSSSFRVSWSLNSTQNRTFHVQVYRGEELLRAAWTQGTTLDVAGLEAGVLYGVRTSYPACGTNVTAWLTVKTDARVFEVTVRVLNHSAAETPPSPGSPEYQRFSRRLLREVQGSFPPAVSALHQRGQLRLQIMSLEAGGGVVKLKVTVQDAESPVGVSTLAPMLPRLWASREFQIDQQGTLVRDWDECADGLDHDCSPAAQCINLEGSYTCRCLTARDANPARAGRACAGDVVSPTGDMLALMTGVTAPALSTETTAPGPESPTSSPGPGRLWGPPAASQAWTPDAQPGTGGSGKVGQDRNGTGQDTEEDVHGEAPGLGTGQGTASRAPRPTRSSLPAATGGPPDSPGWLLRNSTTQPSARPTPAEGSAGHTVWQASRPTWGTPPAPLEPTRPQDADPGPSSSPDLPSAPSPESPKTPACVPAPIGRVTVSNVTGTGFHVAWVADLALQPTFQLTLTAAGRPAVHLQTRNASLAVGGLEPGVLHLVAIVARACGAESASAHLRVRTAARKLSGQVRITNVRYSEAFADPSSKEAQGFLELFFRAVRDALPATMRQHLDAGGVQVEVTHIAQGSVVVEFHLLIISDVGVQEVSAAFLAAFQNASPLEVVGGDTFIWDYDECARREDDCEPGSTCRNTFGSFTCSCAGGTSDLPVEYSGRPCEGNSSDNMTQAPGSSPAPGPEQPASPAETRAFSPGPQGPRPRPSLAGAVTVLCEIEKVAVAVQRRFLQQESIPESSLYLGQPSCSASDRNGTHVFLAAGWSECGTLVHSNATDTVVRTTLRNDLAPGGIIHHRQVLSPVRCAFPNDLLASSGYTPEWGVHTVVEDLHGAGRFATEMQLFIGDAPIPRNHSVSPSDDVKIEVRLSKRKSSLKVVLTECWATPTSDAGDPVTFGFINNSCPVPNTHTRVIENGGSSKARFTLRIFSFIHAARVFLHCRLRVCVEAPGSPCAINCEDFRSLRNGEPPATHLTSWGPLVRSDGEAPGAKPGLAPGYLVLVVVAVFALVTGAAALLIVRYQRMTGKYDLKTQADDFSYQVFYD</sequence>
<accession>A0A7J8HXM5</accession>
<keyword evidence="7" id="KW-1133">Transmembrane helix</keyword>
<dbReference type="Gene3D" id="4.10.75.10">
    <property type="entry name" value="Elafin-like"/>
    <property type="match status" value="1"/>
</dbReference>
<dbReference type="Pfam" id="PF07645">
    <property type="entry name" value="EGF_CA"/>
    <property type="match status" value="3"/>
</dbReference>
<protein>
    <submittedName>
        <fullName evidence="14">Uromodulin like 1</fullName>
    </submittedName>
</protein>
<dbReference type="PANTHER" id="PTHR14002">
    <property type="entry name" value="ENDOGLIN/TGF-BETA RECEPTOR TYPE III"/>
    <property type="match status" value="1"/>
</dbReference>
<dbReference type="SUPFAM" id="SSF57256">
    <property type="entry name" value="Elafin-like"/>
    <property type="match status" value="1"/>
</dbReference>
<dbReference type="InterPro" id="IPR000152">
    <property type="entry name" value="EGF-type_Asp/Asn_hydroxyl_site"/>
</dbReference>
<evidence type="ECO:0000256" key="4">
    <source>
        <dbReference type="ARBA" id="ARBA00023180"/>
    </source>
</evidence>
<evidence type="ECO:0000259" key="12">
    <source>
        <dbReference type="PROSITE" id="PS51041"/>
    </source>
</evidence>
<dbReference type="GO" id="GO:0071944">
    <property type="term" value="C:cell periphery"/>
    <property type="evidence" value="ECO:0007669"/>
    <property type="project" value="UniProtKB-ARBA"/>
</dbReference>
<dbReference type="Pfam" id="PF00100">
    <property type="entry name" value="Zona_pellucida"/>
    <property type="match status" value="1"/>
</dbReference>
<dbReference type="InterPro" id="IPR008197">
    <property type="entry name" value="WAP_dom"/>
</dbReference>
<dbReference type="InterPro" id="IPR036116">
    <property type="entry name" value="FN3_sf"/>
</dbReference>
<dbReference type="PROSITE" id="PS51390">
    <property type="entry name" value="WAP"/>
    <property type="match status" value="1"/>
</dbReference>
<dbReference type="InterPro" id="IPR001507">
    <property type="entry name" value="ZP_dom"/>
</dbReference>
<evidence type="ECO:0000259" key="13">
    <source>
        <dbReference type="PROSITE" id="PS51390"/>
    </source>
</evidence>
<dbReference type="InterPro" id="IPR000742">
    <property type="entry name" value="EGF"/>
</dbReference>
<dbReference type="InterPro" id="IPR055355">
    <property type="entry name" value="ZP-C"/>
</dbReference>
<organism evidence="14 15">
    <name type="scientific">Rousettus aegyptiacus</name>
    <name type="common">Egyptian fruit bat</name>
    <name type="synonym">Pteropus aegyptiacus</name>
    <dbReference type="NCBI Taxonomy" id="9407"/>
    <lineage>
        <taxon>Eukaryota</taxon>
        <taxon>Metazoa</taxon>
        <taxon>Chordata</taxon>
        <taxon>Craniata</taxon>
        <taxon>Vertebrata</taxon>
        <taxon>Euteleostomi</taxon>
        <taxon>Mammalia</taxon>
        <taxon>Eutheria</taxon>
        <taxon>Laurasiatheria</taxon>
        <taxon>Chiroptera</taxon>
        <taxon>Yinpterochiroptera</taxon>
        <taxon>Pteropodoidea</taxon>
        <taxon>Pteropodidae</taxon>
        <taxon>Rousettinae</taxon>
        <taxon>Rousettus</taxon>
    </lineage>
</organism>
<dbReference type="Pfam" id="PF23344">
    <property type="entry name" value="ZP-N"/>
    <property type="match status" value="1"/>
</dbReference>
<feature type="domain" description="EGF-like" evidence="10">
    <location>
        <begin position="937"/>
        <end position="982"/>
    </location>
</feature>
<keyword evidence="4" id="KW-0325">Glycoprotein</keyword>
<feature type="region of interest" description="Disordered" evidence="6">
    <location>
        <begin position="572"/>
        <end position="742"/>
    </location>
</feature>
<dbReference type="SMART" id="SM00217">
    <property type="entry name" value="WAP"/>
    <property type="match status" value="1"/>
</dbReference>
<evidence type="ECO:0000256" key="5">
    <source>
        <dbReference type="PROSITE-ProRule" id="PRU00076"/>
    </source>
</evidence>
<dbReference type="PROSITE" id="PS50026">
    <property type="entry name" value="EGF_3"/>
    <property type="match status" value="3"/>
</dbReference>
<dbReference type="SMART" id="SM00241">
    <property type="entry name" value="ZP"/>
    <property type="match status" value="1"/>
</dbReference>
<dbReference type="CDD" id="cd00054">
    <property type="entry name" value="EGF_CA"/>
    <property type="match status" value="3"/>
</dbReference>
<evidence type="ECO:0000256" key="1">
    <source>
        <dbReference type="ARBA" id="ARBA00022536"/>
    </source>
</evidence>
<dbReference type="GO" id="GO:0005509">
    <property type="term" value="F:calcium ion binding"/>
    <property type="evidence" value="ECO:0007669"/>
    <property type="project" value="InterPro"/>
</dbReference>
<feature type="domain" description="SEA" evidence="9">
    <location>
        <begin position="828"/>
        <end position="940"/>
    </location>
</feature>
<dbReference type="SUPFAM" id="SSF49265">
    <property type="entry name" value="Fibronectin type III"/>
    <property type="match status" value="1"/>
</dbReference>
<dbReference type="InterPro" id="IPR018097">
    <property type="entry name" value="EGF_Ca-bd_CS"/>
</dbReference>
<comment type="caution">
    <text evidence="14">The sequence shown here is derived from an EMBL/GenBank/DDBJ whole genome shotgun (WGS) entry which is preliminary data.</text>
</comment>
<keyword evidence="7" id="KW-0812">Transmembrane</keyword>
<evidence type="ECO:0000256" key="2">
    <source>
        <dbReference type="ARBA" id="ARBA00022729"/>
    </source>
</evidence>
<keyword evidence="15" id="KW-1185">Reference proteome</keyword>
<dbReference type="SUPFAM" id="SSF57196">
    <property type="entry name" value="EGF/Laminin"/>
    <property type="match status" value="2"/>
</dbReference>
<keyword evidence="1 5" id="KW-0245">EGF-like domain</keyword>
<evidence type="ECO:0000256" key="3">
    <source>
        <dbReference type="ARBA" id="ARBA00023157"/>
    </source>
</evidence>
<dbReference type="Gene3D" id="2.10.25.10">
    <property type="entry name" value="Laminin"/>
    <property type="match status" value="3"/>
</dbReference>
<dbReference type="CDD" id="cd00199">
    <property type="entry name" value="WAP"/>
    <property type="match status" value="1"/>
</dbReference>
<evidence type="ECO:0000313" key="15">
    <source>
        <dbReference type="Proteomes" id="UP000593571"/>
    </source>
</evidence>
<evidence type="ECO:0000259" key="9">
    <source>
        <dbReference type="PROSITE" id="PS50024"/>
    </source>
</evidence>
<dbReference type="InterPro" id="IPR036645">
    <property type="entry name" value="Elafin-like_sf"/>
</dbReference>
<dbReference type="InterPro" id="IPR000082">
    <property type="entry name" value="SEA_dom"/>
</dbReference>
<feature type="region of interest" description="Disordered" evidence="6">
    <location>
        <begin position="976"/>
        <end position="1025"/>
    </location>
</feature>
<name>A0A7J8HXM5_ROUAE</name>
<dbReference type="SMART" id="SM00181">
    <property type="entry name" value="EGF"/>
    <property type="match status" value="3"/>
</dbReference>
<dbReference type="PROSITE" id="PS01187">
    <property type="entry name" value="EGF_CA"/>
    <property type="match status" value="3"/>
</dbReference>
<dbReference type="Pfam" id="PF00095">
    <property type="entry name" value="WAP"/>
    <property type="match status" value="1"/>
</dbReference>
<feature type="compositionally biased region" description="Polar residues" evidence="6">
    <location>
        <begin position="983"/>
        <end position="994"/>
    </location>
</feature>
<reference evidence="14 15" key="1">
    <citation type="journal article" date="2020" name="Nature">
        <title>Six reference-quality genomes reveal evolution of bat adaptations.</title>
        <authorList>
            <person name="Jebb D."/>
            <person name="Huang Z."/>
            <person name="Pippel M."/>
            <person name="Hughes G.M."/>
            <person name="Lavrichenko K."/>
            <person name="Devanna P."/>
            <person name="Winkler S."/>
            <person name="Jermiin L.S."/>
            <person name="Skirmuntt E.C."/>
            <person name="Katzourakis A."/>
            <person name="Burkitt-Gray L."/>
            <person name="Ray D.A."/>
            <person name="Sullivan K.A.M."/>
            <person name="Roscito J.G."/>
            <person name="Kirilenko B.M."/>
            <person name="Davalos L.M."/>
            <person name="Corthals A.P."/>
            <person name="Power M.L."/>
            <person name="Jones G."/>
            <person name="Ransome R.D."/>
            <person name="Dechmann D.K.N."/>
            <person name="Locatelli A.G."/>
            <person name="Puechmaille S.J."/>
            <person name="Fedrigo O."/>
            <person name="Jarvis E.D."/>
            <person name="Hiller M."/>
            <person name="Vernes S.C."/>
            <person name="Myers E.W."/>
            <person name="Teeling E.C."/>
        </authorList>
    </citation>
    <scope>NUCLEOTIDE SEQUENCE [LARGE SCALE GENOMIC DNA]</scope>
    <source>
        <strain evidence="14">MRouAeg1</strain>
        <tissue evidence="14">Muscle</tissue>
    </source>
</reference>
<evidence type="ECO:0000259" key="11">
    <source>
        <dbReference type="PROSITE" id="PS51034"/>
    </source>
</evidence>
<evidence type="ECO:0000313" key="14">
    <source>
        <dbReference type="EMBL" id="KAF6476788.1"/>
    </source>
</evidence>
<dbReference type="InterPro" id="IPR055356">
    <property type="entry name" value="ZP-N"/>
</dbReference>
<evidence type="ECO:0000256" key="7">
    <source>
        <dbReference type="SAM" id="Phobius"/>
    </source>
</evidence>
<feature type="chain" id="PRO_5029774301" evidence="8">
    <location>
        <begin position="22"/>
        <end position="1359"/>
    </location>
</feature>
<feature type="compositionally biased region" description="Low complexity" evidence="6">
    <location>
        <begin position="573"/>
        <end position="591"/>
    </location>
</feature>
<dbReference type="PROSITE" id="PS51034">
    <property type="entry name" value="ZP_2"/>
    <property type="match status" value="1"/>
</dbReference>
<dbReference type="InterPro" id="IPR049883">
    <property type="entry name" value="NOTCH1_EGF-like"/>
</dbReference>
<feature type="domain" description="ZP" evidence="11">
    <location>
        <begin position="1033"/>
        <end position="1280"/>
    </location>
</feature>
<dbReference type="Proteomes" id="UP000593571">
    <property type="component" value="Unassembled WGS sequence"/>
</dbReference>
<evidence type="ECO:0000259" key="10">
    <source>
        <dbReference type="PROSITE" id="PS50026"/>
    </source>
</evidence>
<dbReference type="Gene3D" id="2.60.40.3210">
    <property type="entry name" value="Zona pellucida, ZP-N domain"/>
    <property type="match status" value="1"/>
</dbReference>
<keyword evidence="3" id="KW-1015">Disulfide bond</keyword>
<feature type="domain" description="WAP" evidence="13">
    <location>
        <begin position="114"/>
        <end position="158"/>
    </location>
</feature>
<dbReference type="InterPro" id="IPR011489">
    <property type="entry name" value="EMI_domain"/>
</dbReference>
<dbReference type="Gene3D" id="2.60.40.4100">
    <property type="entry name" value="Zona pellucida, ZP-C domain"/>
    <property type="match status" value="1"/>
</dbReference>
<dbReference type="PROSITE" id="PS51041">
    <property type="entry name" value="EMI"/>
    <property type="match status" value="1"/>
</dbReference>
<feature type="transmembrane region" description="Helical" evidence="7">
    <location>
        <begin position="1313"/>
        <end position="1334"/>
    </location>
</feature>
<evidence type="ECO:0000256" key="8">
    <source>
        <dbReference type="SAM" id="SignalP"/>
    </source>
</evidence>
<keyword evidence="7" id="KW-0472">Membrane</keyword>
<dbReference type="EMBL" id="JACASE010000004">
    <property type="protein sequence ID" value="KAF6476788.1"/>
    <property type="molecule type" value="Genomic_DNA"/>
</dbReference>
<dbReference type="InterPro" id="IPR001881">
    <property type="entry name" value="EGF-like_Ca-bd_dom"/>
</dbReference>
<dbReference type="InterPro" id="IPR042235">
    <property type="entry name" value="ZP-C_dom"/>
</dbReference>
<feature type="compositionally biased region" description="Low complexity" evidence="6">
    <location>
        <begin position="717"/>
        <end position="727"/>
    </location>
</feature>
<dbReference type="PROSITE" id="PS50024">
    <property type="entry name" value="SEA"/>
    <property type="match status" value="2"/>
</dbReference>
<proteinExistence type="predicted"/>
<keyword evidence="2 8" id="KW-0732">Signal</keyword>
<dbReference type="GO" id="GO:0005576">
    <property type="term" value="C:extracellular region"/>
    <property type="evidence" value="ECO:0007669"/>
    <property type="project" value="InterPro"/>
</dbReference>
<dbReference type="PANTHER" id="PTHR14002:SF22">
    <property type="entry name" value="UROMODULIN-LIKE 1"/>
    <property type="match status" value="1"/>
</dbReference>
<dbReference type="GO" id="GO:0030414">
    <property type="term" value="F:peptidase inhibitor activity"/>
    <property type="evidence" value="ECO:0007669"/>
    <property type="project" value="InterPro"/>
</dbReference>
<comment type="caution">
    <text evidence="5">Lacks conserved residue(s) required for the propagation of feature annotation.</text>
</comment>
<evidence type="ECO:0000256" key="6">
    <source>
        <dbReference type="SAM" id="MobiDB-lite"/>
    </source>
</evidence>
<feature type="domain" description="EGF-like" evidence="10">
    <location>
        <begin position="262"/>
        <end position="306"/>
    </location>
</feature>
<gene>
    <name evidence="14" type="ORF">HJG63_020296</name>
</gene>
<dbReference type="SMART" id="SM00179">
    <property type="entry name" value="EGF_CA"/>
    <property type="match status" value="3"/>
</dbReference>
<dbReference type="PROSITE" id="PS00010">
    <property type="entry name" value="ASX_HYDROXYL"/>
    <property type="match status" value="3"/>
</dbReference>
<feature type="signal peptide" evidence="8">
    <location>
        <begin position="1"/>
        <end position="21"/>
    </location>
</feature>
<feature type="domain" description="EGF-like" evidence="10">
    <location>
        <begin position="505"/>
        <end position="550"/>
    </location>
</feature>